<proteinExistence type="predicted"/>
<keyword evidence="6" id="KW-1185">Reference proteome</keyword>
<accession>A0A075NY42</accession>
<evidence type="ECO:0000259" key="2">
    <source>
        <dbReference type="SMART" id="SM00460"/>
    </source>
</evidence>
<name>A0A075NY42_9ALTE</name>
<dbReference type="AlphaFoldDB" id="A0A075NY42"/>
<gene>
    <name evidence="4" type="ORF">DCW74_08565</name>
    <name evidence="5" type="ORF">DEB45_07120</name>
    <name evidence="3" type="ORF">EP13_13435</name>
</gene>
<dbReference type="EMBL" id="DONK01000107">
    <property type="protein sequence ID" value="HBU51013.1"/>
    <property type="molecule type" value="Genomic_DNA"/>
</dbReference>
<reference evidence="7 8" key="2">
    <citation type="journal article" date="2018" name="Nat. Biotechnol.">
        <title>A standardized bacterial taxonomy based on genome phylogeny substantially revises the tree of life.</title>
        <authorList>
            <person name="Parks D.H."/>
            <person name="Chuvochina M."/>
            <person name="Waite D.W."/>
            <person name="Rinke C."/>
            <person name="Skarshewski A."/>
            <person name="Chaumeil P.A."/>
            <person name="Hugenholtz P."/>
        </authorList>
    </citation>
    <scope>NUCLEOTIDE SEQUENCE [LARGE SCALE GENOMIC DNA]</scope>
    <source>
        <strain evidence="5">UBA11621</strain>
        <strain evidence="4">UBA11978</strain>
    </source>
</reference>
<organism evidence="3 6">
    <name type="scientific">Alteromonas australica</name>
    <dbReference type="NCBI Taxonomy" id="589873"/>
    <lineage>
        <taxon>Bacteria</taxon>
        <taxon>Pseudomonadati</taxon>
        <taxon>Pseudomonadota</taxon>
        <taxon>Gammaproteobacteria</taxon>
        <taxon>Alteromonadales</taxon>
        <taxon>Alteromonadaceae</taxon>
        <taxon>Alteromonas/Salinimonas group</taxon>
        <taxon>Alteromonas</taxon>
    </lineage>
</organism>
<evidence type="ECO:0000313" key="7">
    <source>
        <dbReference type="Proteomes" id="UP000263517"/>
    </source>
</evidence>
<dbReference type="SMART" id="SM00460">
    <property type="entry name" value="TGc"/>
    <property type="match status" value="1"/>
</dbReference>
<sequence>MISCRKHVLPLVLLSCFATATYGQSDPSFANVAISLSEDHEGALGERISLTLSSNSAQKIAQTLTQWSGIEVQHVAKDALTLTMVLRPEYQGEVIKQYTSASFVIDLDEDSTTQFTAAFATQYTGPFSVEEAEKYVSEYIDDTTYIHGFNFASTVAREKSGDCTEFAVLTTALMRALGKPGRVVFGTVIIEDEVGVTAYGHAWTEVWHDNKWQVMDAALYGLDANKRFYLPGSVIDNEGPGYGMSLATGTILMPVKFYDVKSAS</sequence>
<evidence type="ECO:0000313" key="3">
    <source>
        <dbReference type="EMBL" id="AIF99609.1"/>
    </source>
</evidence>
<feature type="signal peptide" evidence="1">
    <location>
        <begin position="1"/>
        <end position="20"/>
    </location>
</feature>
<dbReference type="EMBL" id="CP008849">
    <property type="protein sequence ID" value="AIF99609.1"/>
    <property type="molecule type" value="Genomic_DNA"/>
</dbReference>
<evidence type="ECO:0000313" key="5">
    <source>
        <dbReference type="EMBL" id="HBU51013.1"/>
    </source>
</evidence>
<dbReference type="Gene3D" id="3.10.620.30">
    <property type="match status" value="1"/>
</dbReference>
<dbReference type="InterPro" id="IPR038765">
    <property type="entry name" value="Papain-like_cys_pep_sf"/>
</dbReference>
<dbReference type="KEGG" id="aal:EP13_13435"/>
<evidence type="ECO:0000256" key="1">
    <source>
        <dbReference type="SAM" id="SignalP"/>
    </source>
</evidence>
<feature type="chain" id="PRO_5033711210" evidence="1">
    <location>
        <begin position="21"/>
        <end position="264"/>
    </location>
</feature>
<dbReference type="InterPro" id="IPR002931">
    <property type="entry name" value="Transglutaminase-like"/>
</dbReference>
<reference evidence="3 6" key="1">
    <citation type="submission" date="2014-06" db="EMBL/GenBank/DDBJ databases">
        <title>Genomes of Alteromonas australica, a world apart.</title>
        <authorList>
            <person name="Gonzaga A."/>
            <person name="Lopez-Perez M."/>
            <person name="Rodriguez-Valera F."/>
        </authorList>
    </citation>
    <scope>NUCLEOTIDE SEQUENCE [LARGE SCALE GENOMIC DNA]</scope>
    <source>
        <strain evidence="3 6">H 17</strain>
    </source>
</reference>
<evidence type="ECO:0000313" key="4">
    <source>
        <dbReference type="EMBL" id="HAW75773.1"/>
    </source>
</evidence>
<dbReference type="STRING" id="589873.EP12_14070"/>
<evidence type="ECO:0000313" key="6">
    <source>
        <dbReference type="Proteomes" id="UP000056090"/>
    </source>
</evidence>
<dbReference type="Proteomes" id="UP000056090">
    <property type="component" value="Chromosome"/>
</dbReference>
<dbReference type="SUPFAM" id="SSF54001">
    <property type="entry name" value="Cysteine proteinases"/>
    <property type="match status" value="1"/>
</dbReference>
<keyword evidence="1" id="KW-0732">Signal</keyword>
<protein>
    <submittedName>
        <fullName evidence="4">Transglutaminase domain-containing protein</fullName>
    </submittedName>
</protein>
<dbReference type="eggNOG" id="COG1305">
    <property type="taxonomic scope" value="Bacteria"/>
</dbReference>
<dbReference type="GeneID" id="78255906"/>
<dbReference type="Pfam" id="PF01841">
    <property type="entry name" value="Transglut_core"/>
    <property type="match status" value="1"/>
</dbReference>
<dbReference type="Proteomes" id="UP000263517">
    <property type="component" value="Unassembled WGS sequence"/>
</dbReference>
<dbReference type="RefSeq" id="WP_044057683.1">
    <property type="nucleotide sequence ID" value="NZ_CALBIY010000102.1"/>
</dbReference>
<dbReference type="Proteomes" id="UP000264779">
    <property type="component" value="Unassembled WGS sequence"/>
</dbReference>
<dbReference type="EMBL" id="DNAN01000296">
    <property type="protein sequence ID" value="HAW75773.1"/>
    <property type="molecule type" value="Genomic_DNA"/>
</dbReference>
<evidence type="ECO:0000313" key="8">
    <source>
        <dbReference type="Proteomes" id="UP000264779"/>
    </source>
</evidence>
<feature type="domain" description="Transglutaminase-like" evidence="2">
    <location>
        <begin position="155"/>
        <end position="219"/>
    </location>
</feature>